<protein>
    <submittedName>
        <fullName evidence="2">Copper resistance protein B</fullName>
    </submittedName>
</protein>
<name>A0ABW1SAS7_9PROT</name>
<feature type="signal peptide" evidence="1">
    <location>
        <begin position="1"/>
        <end position="22"/>
    </location>
</feature>
<dbReference type="InterPro" id="IPR036709">
    <property type="entry name" value="Autotransporte_beta_dom_sf"/>
</dbReference>
<feature type="chain" id="PRO_5045850306" evidence="1">
    <location>
        <begin position="23"/>
        <end position="265"/>
    </location>
</feature>
<dbReference type="EMBL" id="JBHSSW010000012">
    <property type="protein sequence ID" value="MFC6198656.1"/>
    <property type="molecule type" value="Genomic_DNA"/>
</dbReference>
<dbReference type="RefSeq" id="WP_377379047.1">
    <property type="nucleotide sequence ID" value="NZ_JBHSSW010000012.1"/>
</dbReference>
<dbReference type="Pfam" id="PF05275">
    <property type="entry name" value="CopB"/>
    <property type="match status" value="1"/>
</dbReference>
<dbReference type="Gene3D" id="2.40.128.130">
    <property type="entry name" value="Autotransporter beta-domain"/>
    <property type="match status" value="1"/>
</dbReference>
<keyword evidence="3" id="KW-1185">Reference proteome</keyword>
<gene>
    <name evidence="2" type="ORF">ACFQDM_11215</name>
</gene>
<evidence type="ECO:0000313" key="2">
    <source>
        <dbReference type="EMBL" id="MFC6198656.1"/>
    </source>
</evidence>
<accession>A0ABW1SAS7</accession>
<evidence type="ECO:0000313" key="3">
    <source>
        <dbReference type="Proteomes" id="UP001596303"/>
    </source>
</evidence>
<dbReference type="SUPFAM" id="SSF103515">
    <property type="entry name" value="Autotransporter"/>
    <property type="match status" value="1"/>
</dbReference>
<proteinExistence type="predicted"/>
<keyword evidence="1" id="KW-0732">Signal</keyword>
<dbReference type="Proteomes" id="UP001596303">
    <property type="component" value="Unassembled WGS sequence"/>
</dbReference>
<evidence type="ECO:0000256" key="1">
    <source>
        <dbReference type="SAM" id="SignalP"/>
    </source>
</evidence>
<organism evidence="2 3">
    <name type="scientific">Ponticaulis profundi</name>
    <dbReference type="NCBI Taxonomy" id="2665222"/>
    <lineage>
        <taxon>Bacteria</taxon>
        <taxon>Pseudomonadati</taxon>
        <taxon>Pseudomonadota</taxon>
        <taxon>Alphaproteobacteria</taxon>
        <taxon>Hyphomonadales</taxon>
        <taxon>Hyphomonadaceae</taxon>
        <taxon>Ponticaulis</taxon>
    </lineage>
</organism>
<comment type="caution">
    <text evidence="2">The sequence shown here is derived from an EMBL/GenBank/DDBJ whole genome shotgun (WGS) entry which is preliminary data.</text>
</comment>
<reference evidence="3" key="1">
    <citation type="journal article" date="2019" name="Int. J. Syst. Evol. Microbiol.">
        <title>The Global Catalogue of Microorganisms (GCM) 10K type strain sequencing project: providing services to taxonomists for standard genome sequencing and annotation.</title>
        <authorList>
            <consortium name="The Broad Institute Genomics Platform"/>
            <consortium name="The Broad Institute Genome Sequencing Center for Infectious Disease"/>
            <person name="Wu L."/>
            <person name="Ma J."/>
        </authorList>
    </citation>
    <scope>NUCLEOTIDE SEQUENCE [LARGE SCALE GENOMIC DNA]</scope>
    <source>
        <strain evidence="3">CGMCC-1.15741</strain>
    </source>
</reference>
<sequence length="265" mass="30122">MRNMMFLSAAAIWAFSAPLATAQHDHNAKPWSQANAYWDDDDMDDARSAVLHHHGDSAFLMFNLDRLEWQSDDEEDMAVWDGEIWYGGDINKLTIKSEGEYSFEEDELEEAEIQLLWSRAISPYWDLQTGLRYDLEPKGRTHAVLGFQGMAPYRFEVDGAFFLSSDGELSASAEVEYELMLTQRLELSPRLELGWSAKDIPELETGQGFTDAALGLRLSYDVIREFSPYVGVEWQSALGDTKDMMEAAGGETDRTVFLIGLRAWY</sequence>
<dbReference type="InterPro" id="IPR007939">
    <property type="entry name" value="Cu-R_B_prcur"/>
</dbReference>